<keyword evidence="2" id="KW-1133">Transmembrane helix</keyword>
<sequence length="590" mass="67124">MNRNGNSNGNGLPFHFSSSPAPRRPGLLSNASSSSLSSTLNNSTSNSTSARRLSPIKFFVLVGFCVASLLAVSRIFAPQDKGSILDPDTPSTSKDTTSDELERQLIVQQILDTRKSSYAFEDFTDEGLQQPENEHLLPATAILLGWKRIEGLRLIVKYLTRYPYIKQIIVWNNNKELKLSQRDFELELADSLGHGASSADRTLPELQVYNAAENLHDFAKYMSCSLAKYEHCYFQDDDWLNTHMDALYTNFLTSPSLIHTNTLPLIQMEHRRWTFTNEGTIPPHLSLGYFNMHAGFSWMGTGSYLPRAKARRLLEQRGNTTLTKDRFKVIDMYFSIWTNQYPYQLVNYLTPLDQKNGWSTEVVNDHWSIVFRNMLDAADRLYTALLTNFEVTNKDPFAREEEEPYVSDRHTRSPCHNDKCLFTTSLDPFPDPKEVVFKGDLQTIDEQNAKFMELDYPTTEFWRTFAYVHAVDNDPLTCWNSFKVPKVGDSFGLRFVKPMALQRLTVVSSKSLTVLEGQITVLASDMRGVHWTTCQHTVRYPFAHTMTLDFVCPPGPTLPQGLIHQIKVQLEADLEKSLEICGMDAGGMVI</sequence>
<gene>
    <name evidence="3" type="ORF">KVV02_007157</name>
</gene>
<name>A0A9P8A2T0_MORAP</name>
<evidence type="ECO:0000256" key="1">
    <source>
        <dbReference type="SAM" id="MobiDB-lite"/>
    </source>
</evidence>
<proteinExistence type="predicted"/>
<comment type="caution">
    <text evidence="3">The sequence shown here is derived from an EMBL/GenBank/DDBJ whole genome shotgun (WGS) entry which is preliminary data.</text>
</comment>
<feature type="compositionally biased region" description="Low complexity" evidence="1">
    <location>
        <begin position="27"/>
        <end position="49"/>
    </location>
</feature>
<dbReference type="AlphaFoldDB" id="A0A9P8A2T0"/>
<keyword evidence="2" id="KW-0812">Transmembrane</keyword>
<protein>
    <submittedName>
        <fullName evidence="3">Uncharacterized protein</fullName>
    </submittedName>
</protein>
<feature type="transmembrane region" description="Helical" evidence="2">
    <location>
        <begin position="58"/>
        <end position="77"/>
    </location>
</feature>
<accession>A0A9P8A2T0</accession>
<organism evidence="3 4">
    <name type="scientific">Mortierella alpina</name>
    <name type="common">Oleaginous fungus</name>
    <name type="synonym">Mortierella renispora</name>
    <dbReference type="NCBI Taxonomy" id="64518"/>
    <lineage>
        <taxon>Eukaryota</taxon>
        <taxon>Fungi</taxon>
        <taxon>Fungi incertae sedis</taxon>
        <taxon>Mucoromycota</taxon>
        <taxon>Mortierellomycotina</taxon>
        <taxon>Mortierellomycetes</taxon>
        <taxon>Mortierellales</taxon>
        <taxon>Mortierellaceae</taxon>
        <taxon>Mortierella</taxon>
    </lineage>
</organism>
<feature type="region of interest" description="Disordered" evidence="1">
    <location>
        <begin position="1"/>
        <end position="49"/>
    </location>
</feature>
<keyword evidence="2" id="KW-0472">Membrane</keyword>
<dbReference type="Proteomes" id="UP000717515">
    <property type="component" value="Unassembled WGS sequence"/>
</dbReference>
<evidence type="ECO:0000256" key="2">
    <source>
        <dbReference type="SAM" id="Phobius"/>
    </source>
</evidence>
<evidence type="ECO:0000313" key="4">
    <source>
        <dbReference type="Proteomes" id="UP000717515"/>
    </source>
</evidence>
<evidence type="ECO:0000313" key="3">
    <source>
        <dbReference type="EMBL" id="KAG9321359.1"/>
    </source>
</evidence>
<feature type="compositionally biased region" description="Polar residues" evidence="1">
    <location>
        <begin position="1"/>
        <end position="20"/>
    </location>
</feature>
<dbReference type="EMBL" id="JAIFTL010000210">
    <property type="protein sequence ID" value="KAG9321359.1"/>
    <property type="molecule type" value="Genomic_DNA"/>
</dbReference>
<reference evidence="3" key="1">
    <citation type="submission" date="2021-07" db="EMBL/GenBank/DDBJ databases">
        <title>Draft genome of Mortierella alpina, strain LL118, isolated from an aspen leaf litter sample.</title>
        <authorList>
            <person name="Yang S."/>
            <person name="Vinatzer B.A."/>
        </authorList>
    </citation>
    <scope>NUCLEOTIDE SEQUENCE</scope>
    <source>
        <strain evidence="3">LL118</strain>
    </source>
</reference>